<protein>
    <submittedName>
        <fullName evidence="1">Uncharacterized protein</fullName>
    </submittedName>
</protein>
<dbReference type="KEGG" id="cdx:CDES_01870"/>
<sequence length="121" mass="13653">MERVYGANDHVIDPVAEARSEAILRRAIDNEFGFIGGAYYLFLADGDATYIHEEDPDPYFIVIRTRSSEIDELLEGNNVEDRLIEGSYPEKQLDGIGVSVEKNSEYFFIVLMGITPLELFG</sequence>
<dbReference type="RefSeq" id="WP_053544005.1">
    <property type="nucleotide sequence ID" value="NZ_CP009220.1"/>
</dbReference>
<dbReference type="AlphaFoldDB" id="A0A0M4CE86"/>
<name>A0A0M4CE86_9CORY</name>
<organism evidence="1 2">
    <name type="scientific">Corynebacterium deserti GIMN1.010</name>
    <dbReference type="NCBI Taxonomy" id="931089"/>
    <lineage>
        <taxon>Bacteria</taxon>
        <taxon>Bacillati</taxon>
        <taxon>Actinomycetota</taxon>
        <taxon>Actinomycetes</taxon>
        <taxon>Mycobacteriales</taxon>
        <taxon>Corynebacteriaceae</taxon>
        <taxon>Corynebacterium</taxon>
    </lineage>
</organism>
<dbReference type="STRING" id="931089.CDES_01870"/>
<gene>
    <name evidence="1" type="ORF">CDES_01870</name>
</gene>
<evidence type="ECO:0000313" key="1">
    <source>
        <dbReference type="EMBL" id="ALC04840.1"/>
    </source>
</evidence>
<evidence type="ECO:0000313" key="2">
    <source>
        <dbReference type="Proteomes" id="UP000068067"/>
    </source>
</evidence>
<dbReference type="PATRIC" id="fig|931089.4.peg.380"/>
<dbReference type="Proteomes" id="UP000068067">
    <property type="component" value="Chromosome"/>
</dbReference>
<reference evidence="1 2" key="1">
    <citation type="submission" date="2014-08" db="EMBL/GenBank/DDBJ databases">
        <title>Complete genome sequence of Corynebacterium deserti GIMN1.010 (=DSM 45689), isolated from desert sand in western China.</title>
        <authorList>
            <person name="Ruckert C."/>
            <person name="Albersmeier A."/>
            <person name="Kalinowski J."/>
        </authorList>
    </citation>
    <scope>NUCLEOTIDE SEQUENCE [LARGE SCALE GENOMIC DNA]</scope>
    <source>
        <strain evidence="1 2">GIMN1.010</strain>
    </source>
</reference>
<keyword evidence="2" id="KW-1185">Reference proteome</keyword>
<accession>A0A0M4CE86</accession>
<proteinExistence type="predicted"/>
<dbReference type="EMBL" id="CP009220">
    <property type="protein sequence ID" value="ALC04840.1"/>
    <property type="molecule type" value="Genomic_DNA"/>
</dbReference>